<proteinExistence type="predicted"/>
<reference evidence="3" key="4">
    <citation type="journal article" date="2015" name="G3 (Bethesda)">
        <title>Genome sequences of three phytopathogenic species of the Magnaporthaceae family of fungi.</title>
        <authorList>
            <person name="Okagaki L.H."/>
            <person name="Nunes C.C."/>
            <person name="Sailsbery J."/>
            <person name="Clay B."/>
            <person name="Brown D."/>
            <person name="John T."/>
            <person name="Oh Y."/>
            <person name="Young N."/>
            <person name="Fitzgerald M."/>
            <person name="Haas B.J."/>
            <person name="Zeng Q."/>
            <person name="Young S."/>
            <person name="Adiconis X."/>
            <person name="Fan L."/>
            <person name="Levin J.Z."/>
            <person name="Mitchell T.K."/>
            <person name="Okubara P.A."/>
            <person name="Farman M.L."/>
            <person name="Kohn L.M."/>
            <person name="Birren B."/>
            <person name="Ma L.-J."/>
            <person name="Dean R.A."/>
        </authorList>
    </citation>
    <scope>NUCLEOTIDE SEQUENCE</scope>
    <source>
        <strain evidence="3">R3-111a-1</strain>
    </source>
</reference>
<reference evidence="2" key="3">
    <citation type="submission" date="2010-09" db="EMBL/GenBank/DDBJ databases">
        <title>Annotation of Gaeumannomyces graminis var. tritici R3-111a-1.</title>
        <authorList>
            <consortium name="The Broad Institute Genome Sequencing Platform"/>
            <person name="Ma L.-J."/>
            <person name="Dead R."/>
            <person name="Young S.K."/>
            <person name="Zeng Q."/>
            <person name="Gargeya S."/>
            <person name="Fitzgerald M."/>
            <person name="Haas B."/>
            <person name="Abouelleil A."/>
            <person name="Alvarado L."/>
            <person name="Arachchi H.M."/>
            <person name="Berlin A."/>
            <person name="Brown A."/>
            <person name="Chapman S.B."/>
            <person name="Chen Z."/>
            <person name="Dunbar C."/>
            <person name="Freedman E."/>
            <person name="Gearin G."/>
            <person name="Gellesch M."/>
            <person name="Goldberg J."/>
            <person name="Griggs A."/>
            <person name="Gujja S."/>
            <person name="Heiman D."/>
            <person name="Howarth C."/>
            <person name="Larson L."/>
            <person name="Lui A."/>
            <person name="MacDonald P.J.P."/>
            <person name="Mehta T."/>
            <person name="Montmayeur A."/>
            <person name="Murphy C."/>
            <person name="Neiman D."/>
            <person name="Pearson M."/>
            <person name="Priest M."/>
            <person name="Roberts A."/>
            <person name="Saif S."/>
            <person name="Shea T."/>
            <person name="Shenoy N."/>
            <person name="Sisk P."/>
            <person name="Stolte C."/>
            <person name="Sykes S."/>
            <person name="Yandava C."/>
            <person name="Wortman J."/>
            <person name="Nusbaum C."/>
            <person name="Birren B."/>
        </authorList>
    </citation>
    <scope>NUCLEOTIDE SEQUENCE</scope>
    <source>
        <strain evidence="2">R3-111a-1</strain>
    </source>
</reference>
<organism evidence="2">
    <name type="scientific">Gaeumannomyces tritici (strain R3-111a-1)</name>
    <name type="common">Wheat and barley take-all root rot fungus</name>
    <name type="synonym">Gaeumannomyces graminis var. tritici</name>
    <dbReference type="NCBI Taxonomy" id="644352"/>
    <lineage>
        <taxon>Eukaryota</taxon>
        <taxon>Fungi</taxon>
        <taxon>Dikarya</taxon>
        <taxon>Ascomycota</taxon>
        <taxon>Pezizomycotina</taxon>
        <taxon>Sordariomycetes</taxon>
        <taxon>Sordariomycetidae</taxon>
        <taxon>Magnaporthales</taxon>
        <taxon>Magnaporthaceae</taxon>
        <taxon>Gaeumannomyces</taxon>
    </lineage>
</organism>
<dbReference type="GeneID" id="20344195"/>
<dbReference type="RefSeq" id="XP_009219783.1">
    <property type="nucleotide sequence ID" value="XM_009221519.1"/>
</dbReference>
<dbReference type="VEuPathDB" id="FungiDB:GGTG_03737"/>
<dbReference type="Proteomes" id="UP000006039">
    <property type="component" value="Unassembled WGS sequence"/>
</dbReference>
<reference evidence="4" key="1">
    <citation type="submission" date="2010-07" db="EMBL/GenBank/DDBJ databases">
        <title>The genome sequence of Gaeumannomyces graminis var. tritici strain R3-111a-1.</title>
        <authorList>
            <consortium name="The Broad Institute Genome Sequencing Platform"/>
            <person name="Ma L.-J."/>
            <person name="Dead R."/>
            <person name="Young S."/>
            <person name="Zeng Q."/>
            <person name="Koehrsen M."/>
            <person name="Alvarado L."/>
            <person name="Berlin A."/>
            <person name="Chapman S.B."/>
            <person name="Chen Z."/>
            <person name="Freedman E."/>
            <person name="Gellesch M."/>
            <person name="Goldberg J."/>
            <person name="Griggs A."/>
            <person name="Gujja S."/>
            <person name="Heilman E.R."/>
            <person name="Heiman D."/>
            <person name="Hepburn T."/>
            <person name="Howarth C."/>
            <person name="Jen D."/>
            <person name="Larson L."/>
            <person name="Mehta T."/>
            <person name="Neiman D."/>
            <person name="Pearson M."/>
            <person name="Roberts A."/>
            <person name="Saif S."/>
            <person name="Shea T."/>
            <person name="Shenoy N."/>
            <person name="Sisk P."/>
            <person name="Stolte C."/>
            <person name="Sykes S."/>
            <person name="Walk T."/>
            <person name="White J."/>
            <person name="Yandava C."/>
            <person name="Haas B."/>
            <person name="Nusbaum C."/>
            <person name="Birren B."/>
        </authorList>
    </citation>
    <scope>NUCLEOTIDE SEQUENCE [LARGE SCALE GENOMIC DNA]</scope>
    <source>
        <strain evidence="4">R3-111a-1</strain>
    </source>
</reference>
<sequence length="60" mass="6539">MAGSTMVAGALGAGLSRWVVVCWAGRFLCLSDPGGRRRRREPLRAAPLQDAKLSMDHDRD</sequence>
<protein>
    <submittedName>
        <fullName evidence="2 3">Uncharacterized protein</fullName>
    </submittedName>
</protein>
<feature type="region of interest" description="Disordered" evidence="1">
    <location>
        <begin position="31"/>
        <end position="60"/>
    </location>
</feature>
<dbReference type="AlphaFoldDB" id="J3NR32"/>
<name>J3NR32_GAET3</name>
<evidence type="ECO:0000256" key="1">
    <source>
        <dbReference type="SAM" id="MobiDB-lite"/>
    </source>
</evidence>
<evidence type="ECO:0000313" key="3">
    <source>
        <dbReference type="EnsemblFungi" id="EJT78638"/>
    </source>
</evidence>
<dbReference type="EMBL" id="GL385396">
    <property type="protein sequence ID" value="EJT78638.1"/>
    <property type="molecule type" value="Genomic_DNA"/>
</dbReference>
<reference evidence="2" key="2">
    <citation type="submission" date="2010-07" db="EMBL/GenBank/DDBJ databases">
        <authorList>
            <consortium name="The Broad Institute Genome Sequencing Platform"/>
            <consortium name="Broad Institute Genome Sequencing Center for Infectious Disease"/>
            <person name="Ma L.-J."/>
            <person name="Dead R."/>
            <person name="Young S."/>
            <person name="Zeng Q."/>
            <person name="Koehrsen M."/>
            <person name="Alvarado L."/>
            <person name="Berlin A."/>
            <person name="Chapman S.B."/>
            <person name="Chen Z."/>
            <person name="Freedman E."/>
            <person name="Gellesch M."/>
            <person name="Goldberg J."/>
            <person name="Griggs A."/>
            <person name="Gujja S."/>
            <person name="Heilman E.R."/>
            <person name="Heiman D."/>
            <person name="Hepburn T."/>
            <person name="Howarth C."/>
            <person name="Jen D."/>
            <person name="Larson L."/>
            <person name="Mehta T."/>
            <person name="Neiman D."/>
            <person name="Pearson M."/>
            <person name="Roberts A."/>
            <person name="Saif S."/>
            <person name="Shea T."/>
            <person name="Shenoy N."/>
            <person name="Sisk P."/>
            <person name="Stolte C."/>
            <person name="Sykes S."/>
            <person name="Walk T."/>
            <person name="White J."/>
            <person name="Yandava C."/>
            <person name="Haas B."/>
            <person name="Nusbaum C."/>
            <person name="Birren B."/>
        </authorList>
    </citation>
    <scope>NUCLEOTIDE SEQUENCE</scope>
    <source>
        <strain evidence="2">R3-111a-1</strain>
    </source>
</reference>
<evidence type="ECO:0000313" key="4">
    <source>
        <dbReference type="Proteomes" id="UP000006039"/>
    </source>
</evidence>
<keyword evidence="4" id="KW-1185">Reference proteome</keyword>
<dbReference type="EnsemblFungi" id="EJT78638">
    <property type="protein sequence ID" value="EJT78638"/>
    <property type="gene ID" value="GGTG_03737"/>
</dbReference>
<gene>
    <name evidence="3" type="primary">20344195</name>
    <name evidence="2" type="ORF">GGTG_03737</name>
</gene>
<reference evidence="3" key="5">
    <citation type="submission" date="2018-04" db="UniProtKB">
        <authorList>
            <consortium name="EnsemblFungi"/>
        </authorList>
    </citation>
    <scope>IDENTIFICATION</scope>
    <source>
        <strain evidence="3">R3-111a-1</strain>
    </source>
</reference>
<evidence type="ECO:0000313" key="2">
    <source>
        <dbReference type="EMBL" id="EJT78638.1"/>
    </source>
</evidence>
<accession>J3NR32</accession>
<dbReference type="HOGENOM" id="CLU_2941876_0_0_1"/>